<organism evidence="2 3">
    <name type="scientific">Cladobotryum mycophilum</name>
    <dbReference type="NCBI Taxonomy" id="491253"/>
    <lineage>
        <taxon>Eukaryota</taxon>
        <taxon>Fungi</taxon>
        <taxon>Dikarya</taxon>
        <taxon>Ascomycota</taxon>
        <taxon>Pezizomycotina</taxon>
        <taxon>Sordariomycetes</taxon>
        <taxon>Hypocreomycetidae</taxon>
        <taxon>Hypocreales</taxon>
        <taxon>Hypocreaceae</taxon>
        <taxon>Cladobotryum</taxon>
    </lineage>
</organism>
<feature type="region of interest" description="Disordered" evidence="1">
    <location>
        <begin position="1"/>
        <end position="28"/>
    </location>
</feature>
<feature type="region of interest" description="Disordered" evidence="1">
    <location>
        <begin position="436"/>
        <end position="508"/>
    </location>
</feature>
<feature type="compositionally biased region" description="Polar residues" evidence="1">
    <location>
        <begin position="460"/>
        <end position="475"/>
    </location>
</feature>
<dbReference type="Proteomes" id="UP001338125">
    <property type="component" value="Unassembled WGS sequence"/>
</dbReference>
<proteinExistence type="predicted"/>
<feature type="compositionally biased region" description="Polar residues" evidence="1">
    <location>
        <begin position="1"/>
        <end position="18"/>
    </location>
</feature>
<evidence type="ECO:0000313" key="3">
    <source>
        <dbReference type="Proteomes" id="UP001338125"/>
    </source>
</evidence>
<dbReference type="PANTHER" id="PTHR42037:SF1">
    <property type="match status" value="1"/>
</dbReference>
<sequence>MSSLNISGSAQPNTQQPPTAEPERPGPRLGQYRKLLHRFYEPLFLLHTLGQTRGDHTSHPEDVNDEELHRRRFLRNLAYICDFGKGGVSCTALGLEDAEDRYKIWVAVNREDNRVPTFLRAALLSLSRLINIPEERRELYEREFLNDCVGFAARRCKDQVACLRRAIRESQEILERQGENEDEQFATWLDSLTHHDDHVTLCQAAYEASRSNYMERLSVQADAELRRQGPQGRRSSFAGVRHYVGRLAYRIRAHRQLIKDAHDMHHILDCEVHPIDKVLSVPQPVPDNRTTMKGVINRMLKKDNPERVEIERVLLNMDHRDDWFAAFLNEYPRCQPQVHAEIQALEHFYKNRLRFVDDDRYIACSKPACLCCKLYFQYHPARMVIPESHQKVWISWGPPLVVEFKAGDVESNRQRDLMIRITDSIREDAIAQILRSSRPPPWHPDSQTGLTESVPLQHANPFSPNEGLISSSSDFIQPEAEILGNGHATPDDAAGESDSDSGGVSLYL</sequence>
<dbReference type="EMBL" id="JAVFKD010000010">
    <property type="protein sequence ID" value="KAK5994461.1"/>
    <property type="molecule type" value="Genomic_DNA"/>
</dbReference>
<dbReference type="PANTHER" id="PTHR42037">
    <property type="match status" value="1"/>
</dbReference>
<evidence type="ECO:0000313" key="2">
    <source>
        <dbReference type="EMBL" id="KAK5994461.1"/>
    </source>
</evidence>
<protein>
    <submittedName>
        <fullName evidence="2">Uncharacterized protein</fullName>
    </submittedName>
</protein>
<reference evidence="2 3" key="1">
    <citation type="submission" date="2024-01" db="EMBL/GenBank/DDBJ databases">
        <title>Complete genome of Cladobotryum mycophilum ATHUM6906.</title>
        <authorList>
            <person name="Christinaki A.C."/>
            <person name="Myridakis A.I."/>
            <person name="Kouvelis V.N."/>
        </authorList>
    </citation>
    <scope>NUCLEOTIDE SEQUENCE [LARGE SCALE GENOMIC DNA]</scope>
    <source>
        <strain evidence="2 3">ATHUM6906</strain>
    </source>
</reference>
<accession>A0ABR0SRW3</accession>
<evidence type="ECO:0000256" key="1">
    <source>
        <dbReference type="SAM" id="MobiDB-lite"/>
    </source>
</evidence>
<name>A0ABR0SRW3_9HYPO</name>
<dbReference type="Pfam" id="PF14441">
    <property type="entry name" value="OTT_1508_deam"/>
    <property type="match status" value="1"/>
</dbReference>
<gene>
    <name evidence="2" type="ORF">PT974_04936</name>
</gene>
<dbReference type="InterPro" id="IPR027796">
    <property type="entry name" value="OTT_1508_deam-like"/>
</dbReference>
<keyword evidence="3" id="KW-1185">Reference proteome</keyword>
<comment type="caution">
    <text evidence="2">The sequence shown here is derived from an EMBL/GenBank/DDBJ whole genome shotgun (WGS) entry which is preliminary data.</text>
</comment>